<accession>A0AA38NXG7</accession>
<proteinExistence type="predicted"/>
<reference evidence="1" key="1">
    <citation type="submission" date="2022-08" db="EMBL/GenBank/DDBJ databases">
        <authorList>
            <consortium name="DOE Joint Genome Institute"/>
            <person name="Min B."/>
            <person name="Riley R."/>
            <person name="Sierra-Patev S."/>
            <person name="Naranjo-Ortiz M."/>
            <person name="Looney B."/>
            <person name="Konkel Z."/>
            <person name="Slot J.C."/>
            <person name="Sakamoto Y."/>
            <person name="Steenwyk J.L."/>
            <person name="Rokas A."/>
            <person name="Carro J."/>
            <person name="Camarero S."/>
            <person name="Ferreira P."/>
            <person name="Molpeceres G."/>
            <person name="Ruiz-Duenas F.J."/>
            <person name="Serrano A."/>
            <person name="Henrissat B."/>
            <person name="Drula E."/>
            <person name="Hughes K.W."/>
            <person name="Mata J.L."/>
            <person name="Ishikawa N.K."/>
            <person name="Vargas-Isla R."/>
            <person name="Ushijima S."/>
            <person name="Smith C.A."/>
            <person name="Ahrendt S."/>
            <person name="Andreopoulos W."/>
            <person name="He G."/>
            <person name="Labutti K."/>
            <person name="Lipzen A."/>
            <person name="Ng V."/>
            <person name="Sandor L."/>
            <person name="Barry K."/>
            <person name="Martinez A.T."/>
            <person name="Xiao Y."/>
            <person name="Gibbons J.G."/>
            <person name="Terashima K."/>
            <person name="Hibbett D.S."/>
            <person name="Grigoriev I.V."/>
        </authorList>
    </citation>
    <scope>NUCLEOTIDE SEQUENCE</scope>
    <source>
        <strain evidence="1">TFB9207</strain>
    </source>
</reference>
<evidence type="ECO:0000313" key="1">
    <source>
        <dbReference type="EMBL" id="KAJ3832444.1"/>
    </source>
</evidence>
<keyword evidence="2" id="KW-1185">Reference proteome</keyword>
<dbReference type="EMBL" id="MU806958">
    <property type="protein sequence ID" value="KAJ3832444.1"/>
    <property type="molecule type" value="Genomic_DNA"/>
</dbReference>
<evidence type="ECO:0000313" key="2">
    <source>
        <dbReference type="Proteomes" id="UP001163846"/>
    </source>
</evidence>
<protein>
    <submittedName>
        <fullName evidence="1">Uncharacterized protein</fullName>
    </submittedName>
</protein>
<dbReference type="AlphaFoldDB" id="A0AA38NXG7"/>
<name>A0AA38NXG7_9AGAR</name>
<feature type="non-terminal residue" evidence="1">
    <location>
        <position position="1"/>
    </location>
</feature>
<organism evidence="1 2">
    <name type="scientific">Lentinula raphanica</name>
    <dbReference type="NCBI Taxonomy" id="153919"/>
    <lineage>
        <taxon>Eukaryota</taxon>
        <taxon>Fungi</taxon>
        <taxon>Dikarya</taxon>
        <taxon>Basidiomycota</taxon>
        <taxon>Agaricomycotina</taxon>
        <taxon>Agaricomycetes</taxon>
        <taxon>Agaricomycetidae</taxon>
        <taxon>Agaricales</taxon>
        <taxon>Marasmiineae</taxon>
        <taxon>Omphalotaceae</taxon>
        <taxon>Lentinula</taxon>
    </lineage>
</organism>
<dbReference type="Proteomes" id="UP001163846">
    <property type="component" value="Unassembled WGS sequence"/>
</dbReference>
<comment type="caution">
    <text evidence="1">The sequence shown here is derived from an EMBL/GenBank/DDBJ whole genome shotgun (WGS) entry which is preliminary data.</text>
</comment>
<gene>
    <name evidence="1" type="ORF">F5878DRAFT_520602</name>
</gene>
<sequence length="113" mass="12600">TGSECRLQAHTADAVKRRDPGIESLARTYNKLCVKISNLIQGGNAPRHAVAPRSIPTKELFTLDIDDSIWDDVGLDENTNVFDVPPWLGDDQVRTGIRGILLRDQCDEELCRL</sequence>
<feature type="non-terminal residue" evidence="1">
    <location>
        <position position="113"/>
    </location>
</feature>